<reference evidence="1 2" key="1">
    <citation type="journal article" date="2014" name="Int. J. Syst. Evol. Microbiol.">
        <title>Complete genome sequence of Corynebacterium casei LMG S-19264T (=DSM 44701T), isolated from a smear-ripened cheese.</title>
        <authorList>
            <consortium name="US DOE Joint Genome Institute (JGI-PGF)"/>
            <person name="Walter F."/>
            <person name="Albersmeier A."/>
            <person name="Kalinowski J."/>
            <person name="Ruckert C."/>
        </authorList>
    </citation>
    <scope>NUCLEOTIDE SEQUENCE [LARGE SCALE GENOMIC DNA]</scope>
    <source>
        <strain evidence="1 2">CGMCC 1.15295</strain>
    </source>
</reference>
<comment type="caution">
    <text evidence="1">The sequence shown here is derived from an EMBL/GenBank/DDBJ whole genome shotgun (WGS) entry which is preliminary data.</text>
</comment>
<gene>
    <name evidence="1" type="ORF">GCM10011531_26460</name>
</gene>
<evidence type="ECO:0000313" key="1">
    <source>
        <dbReference type="EMBL" id="GFZ93130.1"/>
    </source>
</evidence>
<dbReference type="EMBL" id="BMIC01000007">
    <property type="protein sequence ID" value="GFZ93130.1"/>
    <property type="molecule type" value="Genomic_DNA"/>
</dbReference>
<organism evidence="1 2">
    <name type="scientific">Aquaticitalea lipolytica</name>
    <dbReference type="NCBI Taxonomy" id="1247562"/>
    <lineage>
        <taxon>Bacteria</taxon>
        <taxon>Pseudomonadati</taxon>
        <taxon>Bacteroidota</taxon>
        <taxon>Flavobacteriia</taxon>
        <taxon>Flavobacteriales</taxon>
        <taxon>Flavobacteriaceae</taxon>
        <taxon>Aquaticitalea</taxon>
    </lineage>
</organism>
<evidence type="ECO:0000313" key="2">
    <source>
        <dbReference type="Proteomes" id="UP000598120"/>
    </source>
</evidence>
<dbReference type="AlphaFoldDB" id="A0A8J2XAQ9"/>
<accession>A0A8J2XAQ9</accession>
<protein>
    <recommendedName>
        <fullName evidence="3">CARDB domain-containing protein</fullName>
    </recommendedName>
</protein>
<proteinExistence type="predicted"/>
<sequence length="161" mass="17955">MIMRTIKIFSIVILSFFLSSCDKDDDPQTIDLEATTIDYELVVTTSPTTGEVRLTAIVTNIGNSNFNSSSGQQFIQLSRRELGSTAETVLETNNFTVLNRGDEITLVVVINWNTAIEFQPEFILRISYDPDILLDDNPNNDDTNSTNNSFVLSGFDINGLF</sequence>
<keyword evidence="2" id="KW-1185">Reference proteome</keyword>
<evidence type="ECO:0008006" key="3">
    <source>
        <dbReference type="Google" id="ProtNLM"/>
    </source>
</evidence>
<dbReference type="PROSITE" id="PS51257">
    <property type="entry name" value="PROKAR_LIPOPROTEIN"/>
    <property type="match status" value="1"/>
</dbReference>
<name>A0A8J2XAQ9_9FLAO</name>
<dbReference type="Proteomes" id="UP000598120">
    <property type="component" value="Unassembled WGS sequence"/>
</dbReference>